<dbReference type="PANTHER" id="PTHR12526:SF629">
    <property type="entry name" value="TEICHURONIC ACID BIOSYNTHESIS GLYCOSYLTRANSFERASE TUAH-RELATED"/>
    <property type="match status" value="1"/>
</dbReference>
<dbReference type="InterPro" id="IPR001296">
    <property type="entry name" value="Glyco_trans_1"/>
</dbReference>
<dbReference type="EMBL" id="MGDE01000224">
    <property type="protein sequence ID" value="OGL43508.1"/>
    <property type="molecule type" value="Genomic_DNA"/>
</dbReference>
<comment type="caution">
    <text evidence="4">The sequence shown here is derived from an EMBL/GenBank/DDBJ whole genome shotgun (WGS) entry which is preliminary data.</text>
</comment>
<feature type="domain" description="Glycosyl transferase family 1" evidence="3">
    <location>
        <begin position="2"/>
        <end position="80"/>
    </location>
</feature>
<dbReference type="AlphaFoldDB" id="A0A1F7RQT8"/>
<proteinExistence type="predicted"/>
<name>A0A1F7RQT8_9BACT</name>
<dbReference type="Proteomes" id="UP000178797">
    <property type="component" value="Unassembled WGS sequence"/>
</dbReference>
<dbReference type="PANTHER" id="PTHR12526">
    <property type="entry name" value="GLYCOSYLTRANSFERASE"/>
    <property type="match status" value="1"/>
</dbReference>
<dbReference type="GO" id="GO:0016757">
    <property type="term" value="F:glycosyltransferase activity"/>
    <property type="evidence" value="ECO:0007669"/>
    <property type="project" value="UniProtKB-KW"/>
</dbReference>
<accession>A0A1F7RQT8</accession>
<reference evidence="4 5" key="1">
    <citation type="journal article" date="2016" name="Nat. Commun.">
        <title>Thousands of microbial genomes shed light on interconnected biogeochemical processes in an aquifer system.</title>
        <authorList>
            <person name="Anantharaman K."/>
            <person name="Brown C.T."/>
            <person name="Hug L.A."/>
            <person name="Sharon I."/>
            <person name="Castelle C.J."/>
            <person name="Probst A.J."/>
            <person name="Thomas B.C."/>
            <person name="Singh A."/>
            <person name="Wilkins M.J."/>
            <person name="Karaoz U."/>
            <person name="Brodie E.L."/>
            <person name="Williams K.H."/>
            <person name="Hubbard S.S."/>
            <person name="Banfield J.F."/>
        </authorList>
    </citation>
    <scope>NUCLEOTIDE SEQUENCE [LARGE SCALE GENOMIC DNA]</scope>
</reference>
<evidence type="ECO:0000313" key="4">
    <source>
        <dbReference type="EMBL" id="OGL43508.1"/>
    </source>
</evidence>
<evidence type="ECO:0000313" key="5">
    <source>
        <dbReference type="Proteomes" id="UP000178797"/>
    </source>
</evidence>
<evidence type="ECO:0000259" key="3">
    <source>
        <dbReference type="Pfam" id="PF00534"/>
    </source>
</evidence>
<keyword evidence="1" id="KW-0328">Glycosyltransferase</keyword>
<gene>
    <name evidence="4" type="ORF">A2W05_09530</name>
</gene>
<organism evidence="4 5">
    <name type="scientific">Candidatus Schekmanbacteria bacterium RBG_16_38_10</name>
    <dbReference type="NCBI Taxonomy" id="1817879"/>
    <lineage>
        <taxon>Bacteria</taxon>
        <taxon>Candidatus Schekmaniibacteriota</taxon>
    </lineage>
</organism>
<sequence length="103" mass="11397">MDIFVLPSEREGFPRVILEAMLMGKPVIASRIAGPAELVIDKETGFLFQTGNIEKLADCISSLLLSPRLRMEMGEAGRKRVIENFSIEKYVESVSKVINEVAG</sequence>
<dbReference type="Gene3D" id="3.40.50.2000">
    <property type="entry name" value="Glycogen Phosphorylase B"/>
    <property type="match status" value="2"/>
</dbReference>
<keyword evidence="2" id="KW-0808">Transferase</keyword>
<evidence type="ECO:0000256" key="2">
    <source>
        <dbReference type="ARBA" id="ARBA00022679"/>
    </source>
</evidence>
<evidence type="ECO:0000256" key="1">
    <source>
        <dbReference type="ARBA" id="ARBA00022676"/>
    </source>
</evidence>
<protein>
    <recommendedName>
        <fullName evidence="3">Glycosyl transferase family 1 domain-containing protein</fullName>
    </recommendedName>
</protein>
<dbReference type="Pfam" id="PF00534">
    <property type="entry name" value="Glycos_transf_1"/>
    <property type="match status" value="1"/>
</dbReference>
<dbReference type="SUPFAM" id="SSF53756">
    <property type="entry name" value="UDP-Glycosyltransferase/glycogen phosphorylase"/>
    <property type="match status" value="1"/>
</dbReference>